<feature type="domain" description="Protein kinase" evidence="2">
    <location>
        <begin position="345"/>
        <end position="625"/>
    </location>
</feature>
<organism evidence="3 4">
    <name type="scientific">Prunus avium</name>
    <name type="common">Cherry</name>
    <name type="synonym">Cerasus avium</name>
    <dbReference type="NCBI Taxonomy" id="42229"/>
    <lineage>
        <taxon>Eukaryota</taxon>
        <taxon>Viridiplantae</taxon>
        <taxon>Streptophyta</taxon>
        <taxon>Embryophyta</taxon>
        <taxon>Tracheophyta</taxon>
        <taxon>Spermatophyta</taxon>
        <taxon>Magnoliopsida</taxon>
        <taxon>eudicotyledons</taxon>
        <taxon>Gunneridae</taxon>
        <taxon>Pentapetalae</taxon>
        <taxon>rosids</taxon>
        <taxon>fabids</taxon>
        <taxon>Rosales</taxon>
        <taxon>Rosaceae</taxon>
        <taxon>Amygdaloideae</taxon>
        <taxon>Amygdaleae</taxon>
        <taxon>Prunus</taxon>
    </lineage>
</organism>
<protein>
    <submittedName>
        <fullName evidence="4">Probable serine/threonine-protein kinase PBL5 isoform X1</fullName>
    </submittedName>
</protein>
<dbReference type="PROSITE" id="PS00108">
    <property type="entry name" value="PROTEIN_KINASE_ST"/>
    <property type="match status" value="1"/>
</dbReference>
<sequence length="701" mass="77430">MILEEVFKDLIKKKKKKKKKKNVVLVGIPIDSQSRELLGWALVKVAEPGDCVIAVHVCRSSDYASKAKTILDGYLEGYEGLCDMKKVDLTTQVLTGRSIQKALVREAKNHATLAIVVGTSKPNTLGSWDSTAKFCAKKLPPTTDVVAIHNGKIVFRRCTSNQLPGLTGDPRPSLSQIENLTSKGSSSEFGDFEEDTETVKSFSDMAQSSQDSSKHSSEDLKNEHKRVPCRSTSLGAGEHVGKSLGWPLLRRATSANPQFPAPRDMSVVQWVMSLPDRSPQQSPQCSTIKENPFERGISDIVDEVIKDSCSGLDELPEKLKRLLETNSSGCRWFSHEVLKTSTSQFSSENLIGKGGCNLVFKGTLADGRQVAVKLMKSSKEAWTDFAHEVDIVSSLKHEHILPLLGFCIEDNVLISVYDFLPKGSLEGNLHGDAGKNIGKSVLPWEVRFNVAVGIAESLNYLHNECSPPVIHRDVKSSNILLTKEFVPQLSDFGLAIWGPTTTSFLTECDVVGTFGYLAPEYFMYGKISDKIDVYAFGVVLLELLSGRKPIGSETPKEQESLVMWAKPKIDRGDVKDILDPSLCGKFDEVQVLRMVHAAKLCITRSARLRPKMSAIMKLLKGDSDVEKQVNSQSFDLEDSEIRDDNDDDDEVYPNSCAASHLGLALLDVDHDTTSFSSVERSNSVSWEEYLKGRWSRSSSFD</sequence>
<dbReference type="CDD" id="cd00293">
    <property type="entry name" value="USP-like"/>
    <property type="match status" value="1"/>
</dbReference>
<keyword evidence="3" id="KW-1185">Reference proteome</keyword>
<gene>
    <name evidence="4" type="primary">LOC110753756</name>
</gene>
<dbReference type="PANTHER" id="PTHR47987">
    <property type="entry name" value="OS08G0249100 PROTEIN"/>
    <property type="match status" value="1"/>
</dbReference>
<dbReference type="GeneID" id="110753756"/>
<dbReference type="FunFam" id="1.10.510.10:FF:000284">
    <property type="entry name" value="Putative receptor-like serine/threonine-protein kinase"/>
    <property type="match status" value="1"/>
</dbReference>
<dbReference type="Pfam" id="PF00069">
    <property type="entry name" value="Pkinase"/>
    <property type="match status" value="1"/>
</dbReference>
<dbReference type="PROSITE" id="PS50011">
    <property type="entry name" value="PROTEIN_KINASE_DOM"/>
    <property type="match status" value="1"/>
</dbReference>
<keyword evidence="4" id="KW-0808">Transferase</keyword>
<dbReference type="InterPro" id="IPR014729">
    <property type="entry name" value="Rossmann-like_a/b/a_fold"/>
</dbReference>
<dbReference type="PANTHER" id="PTHR47987:SF11">
    <property type="entry name" value="RECEPTOR-LIKE CYTOSOLIC SERINE_THREONINE-PROTEIN KINASE RBK1 ISOFORM X1"/>
    <property type="match status" value="1"/>
</dbReference>
<dbReference type="InterPro" id="IPR046958">
    <property type="entry name" value="RBK1/2/STUNTED"/>
</dbReference>
<name>A0A6P5S415_PRUAV</name>
<proteinExistence type="predicted"/>
<dbReference type="KEGG" id="pavi:110753756"/>
<keyword evidence="4" id="KW-0418">Kinase</keyword>
<evidence type="ECO:0000259" key="2">
    <source>
        <dbReference type="PROSITE" id="PS50011"/>
    </source>
</evidence>
<feature type="compositionally biased region" description="Acidic residues" evidence="1">
    <location>
        <begin position="635"/>
        <end position="650"/>
    </location>
</feature>
<reference evidence="4" key="1">
    <citation type="submission" date="2025-08" db="UniProtKB">
        <authorList>
            <consortium name="RefSeq"/>
        </authorList>
    </citation>
    <scope>IDENTIFICATION</scope>
</reference>
<dbReference type="AlphaFoldDB" id="A0A6P5S415"/>
<dbReference type="Gene3D" id="1.10.510.10">
    <property type="entry name" value="Transferase(Phosphotransferase) domain 1"/>
    <property type="match status" value="1"/>
</dbReference>
<dbReference type="GO" id="GO:0004672">
    <property type="term" value="F:protein kinase activity"/>
    <property type="evidence" value="ECO:0007669"/>
    <property type="project" value="InterPro"/>
</dbReference>
<dbReference type="InterPro" id="IPR000719">
    <property type="entry name" value="Prot_kinase_dom"/>
</dbReference>
<feature type="compositionally biased region" description="Basic and acidic residues" evidence="1">
    <location>
        <begin position="212"/>
        <end position="226"/>
    </location>
</feature>
<dbReference type="Proteomes" id="UP000515124">
    <property type="component" value="Unplaced"/>
</dbReference>
<dbReference type="Gene3D" id="3.40.50.620">
    <property type="entry name" value="HUPs"/>
    <property type="match status" value="1"/>
</dbReference>
<feature type="compositionally biased region" description="Polar residues" evidence="1">
    <location>
        <begin position="173"/>
        <end position="188"/>
    </location>
</feature>
<evidence type="ECO:0000313" key="3">
    <source>
        <dbReference type="Proteomes" id="UP000515124"/>
    </source>
</evidence>
<accession>A0A6P5S415</accession>
<dbReference type="Gene3D" id="3.30.200.20">
    <property type="entry name" value="Phosphorylase Kinase, domain 1"/>
    <property type="match status" value="1"/>
</dbReference>
<evidence type="ECO:0000313" key="4">
    <source>
        <dbReference type="RefSeq" id="XP_021810404.1"/>
    </source>
</evidence>
<dbReference type="RefSeq" id="XP_021810404.1">
    <property type="nucleotide sequence ID" value="XM_021954712.1"/>
</dbReference>
<evidence type="ECO:0000256" key="1">
    <source>
        <dbReference type="SAM" id="MobiDB-lite"/>
    </source>
</evidence>
<dbReference type="SUPFAM" id="SSF52402">
    <property type="entry name" value="Adenine nucleotide alpha hydrolases-like"/>
    <property type="match status" value="1"/>
</dbReference>
<feature type="region of interest" description="Disordered" evidence="1">
    <location>
        <begin position="161"/>
        <end position="226"/>
    </location>
</feature>
<dbReference type="GO" id="GO:0005524">
    <property type="term" value="F:ATP binding"/>
    <property type="evidence" value="ECO:0007669"/>
    <property type="project" value="InterPro"/>
</dbReference>
<feature type="region of interest" description="Disordered" evidence="1">
    <location>
        <begin position="630"/>
        <end position="650"/>
    </location>
</feature>
<dbReference type="InterPro" id="IPR008271">
    <property type="entry name" value="Ser/Thr_kinase_AS"/>
</dbReference>
<dbReference type="InterPro" id="IPR011009">
    <property type="entry name" value="Kinase-like_dom_sf"/>
</dbReference>
<dbReference type="SUPFAM" id="SSF56112">
    <property type="entry name" value="Protein kinase-like (PK-like)"/>
    <property type="match status" value="1"/>
</dbReference>
<dbReference type="FunFam" id="3.30.200.20:FF:000268">
    <property type="entry name" value="probable receptor-like serine/threonine-protein kinase At5g57670"/>
    <property type="match status" value="1"/>
</dbReference>
<dbReference type="SMART" id="SM00220">
    <property type="entry name" value="S_TKc"/>
    <property type="match status" value="1"/>
</dbReference>